<dbReference type="SMART" id="SM00260">
    <property type="entry name" value="CheW"/>
    <property type="match status" value="1"/>
</dbReference>
<dbReference type="Pfam" id="PF01584">
    <property type="entry name" value="CheW"/>
    <property type="match status" value="1"/>
</dbReference>
<accession>A0ABW3RXD0</accession>
<protein>
    <submittedName>
        <fullName evidence="2">Chemotaxis protein CheW</fullName>
    </submittedName>
</protein>
<reference evidence="3" key="1">
    <citation type="journal article" date="2019" name="Int. J. Syst. Evol. Microbiol.">
        <title>The Global Catalogue of Microorganisms (GCM) 10K type strain sequencing project: providing services to taxonomists for standard genome sequencing and annotation.</title>
        <authorList>
            <consortium name="The Broad Institute Genomics Platform"/>
            <consortium name="The Broad Institute Genome Sequencing Center for Infectious Disease"/>
            <person name="Wu L."/>
            <person name="Ma J."/>
        </authorList>
    </citation>
    <scope>NUCLEOTIDE SEQUENCE [LARGE SCALE GENOMIC DNA]</scope>
    <source>
        <strain evidence="3">CCUG 59189</strain>
    </source>
</reference>
<dbReference type="Gene3D" id="2.30.30.40">
    <property type="entry name" value="SH3 Domains"/>
    <property type="match status" value="1"/>
</dbReference>
<keyword evidence="3" id="KW-1185">Reference proteome</keyword>
<evidence type="ECO:0000259" key="1">
    <source>
        <dbReference type="PROSITE" id="PS50851"/>
    </source>
</evidence>
<dbReference type="InterPro" id="IPR002545">
    <property type="entry name" value="CheW-lke_dom"/>
</dbReference>
<sequence>MVSGREQYIQFDLGQEKYAIHISEVLEIIKMPEISSIPNAGVFVKGVISLREAVVPVISLSRVLGMEESSYTKLTRIVIVPYKEENIGVIVDRVDKVTTFSDIQPFPNHARGGYGVNLYALGLLDDTIVGILKLNHILDIVR</sequence>
<name>A0ABW3RXD0_9BACL</name>
<dbReference type="RefSeq" id="WP_379319427.1">
    <property type="nucleotide sequence ID" value="NZ_JBHTLM010000007.1"/>
</dbReference>
<dbReference type="InterPro" id="IPR039315">
    <property type="entry name" value="CheW"/>
</dbReference>
<evidence type="ECO:0000313" key="3">
    <source>
        <dbReference type="Proteomes" id="UP001597262"/>
    </source>
</evidence>
<dbReference type="Proteomes" id="UP001597262">
    <property type="component" value="Unassembled WGS sequence"/>
</dbReference>
<feature type="domain" description="CheW-like" evidence="1">
    <location>
        <begin position="5"/>
        <end position="142"/>
    </location>
</feature>
<evidence type="ECO:0000313" key="2">
    <source>
        <dbReference type="EMBL" id="MFD1176978.1"/>
    </source>
</evidence>
<dbReference type="PROSITE" id="PS50851">
    <property type="entry name" value="CHEW"/>
    <property type="match status" value="1"/>
</dbReference>
<comment type="caution">
    <text evidence="2">The sequence shown here is derived from an EMBL/GenBank/DDBJ whole genome shotgun (WGS) entry which is preliminary data.</text>
</comment>
<gene>
    <name evidence="2" type="ORF">ACFQ3W_11795</name>
</gene>
<dbReference type="PANTHER" id="PTHR22617:SF23">
    <property type="entry name" value="CHEMOTAXIS PROTEIN CHEW"/>
    <property type="match status" value="1"/>
</dbReference>
<dbReference type="Gene3D" id="2.40.50.180">
    <property type="entry name" value="CheA-289, Domain 4"/>
    <property type="match status" value="1"/>
</dbReference>
<organism evidence="2 3">
    <name type="scientific">Paenibacillus puldeungensis</name>
    <dbReference type="NCBI Taxonomy" id="696536"/>
    <lineage>
        <taxon>Bacteria</taxon>
        <taxon>Bacillati</taxon>
        <taxon>Bacillota</taxon>
        <taxon>Bacilli</taxon>
        <taxon>Bacillales</taxon>
        <taxon>Paenibacillaceae</taxon>
        <taxon>Paenibacillus</taxon>
    </lineage>
</organism>
<dbReference type="SUPFAM" id="SSF50341">
    <property type="entry name" value="CheW-like"/>
    <property type="match status" value="1"/>
</dbReference>
<proteinExistence type="predicted"/>
<dbReference type="InterPro" id="IPR036061">
    <property type="entry name" value="CheW-like_dom_sf"/>
</dbReference>
<dbReference type="EMBL" id="JBHTLM010000007">
    <property type="protein sequence ID" value="MFD1176978.1"/>
    <property type="molecule type" value="Genomic_DNA"/>
</dbReference>
<dbReference type="PANTHER" id="PTHR22617">
    <property type="entry name" value="CHEMOTAXIS SENSOR HISTIDINE KINASE-RELATED"/>
    <property type="match status" value="1"/>
</dbReference>